<dbReference type="AlphaFoldDB" id="A0A183EZ54"/>
<dbReference type="InterPro" id="IPR003084">
    <property type="entry name" value="HDAC_I/II"/>
</dbReference>
<dbReference type="Pfam" id="PF00850">
    <property type="entry name" value="Hist_deacetyl"/>
    <property type="match status" value="1"/>
</dbReference>
<gene>
    <name evidence="3" type="ORF">GPUH_LOCUS26245</name>
</gene>
<reference evidence="5" key="1">
    <citation type="submission" date="2016-06" db="UniProtKB">
        <authorList>
            <consortium name="WormBaseParasite"/>
        </authorList>
    </citation>
    <scope>IDENTIFICATION</scope>
</reference>
<evidence type="ECO:0000313" key="3">
    <source>
        <dbReference type="EMBL" id="VDN45291.1"/>
    </source>
</evidence>
<dbReference type="WBParaSite" id="GPUH_0002627501-mRNA-1">
    <property type="protein sequence ID" value="GPUH_0002627501-mRNA-1"/>
    <property type="gene ID" value="GPUH_0002627501"/>
</dbReference>
<evidence type="ECO:0000256" key="1">
    <source>
        <dbReference type="ARBA" id="ARBA00048287"/>
    </source>
</evidence>
<name>A0A183EZ54_9BILA</name>
<dbReference type="Gene3D" id="3.40.800.20">
    <property type="entry name" value="Histone deacetylase domain"/>
    <property type="match status" value="1"/>
</dbReference>
<dbReference type="GO" id="GO:0141221">
    <property type="term" value="F:histone deacetylase activity, hydrolytic mechanism"/>
    <property type="evidence" value="ECO:0007669"/>
    <property type="project" value="UniProtKB-EC"/>
</dbReference>
<dbReference type="PANTHER" id="PTHR10625:SF36">
    <property type="entry name" value="HISTONE DEACETYLASE 3"/>
    <property type="match status" value="1"/>
</dbReference>
<dbReference type="InterPro" id="IPR023696">
    <property type="entry name" value="Ureohydrolase_dom_sf"/>
</dbReference>
<dbReference type="GO" id="GO:0040029">
    <property type="term" value="P:epigenetic regulation of gene expression"/>
    <property type="evidence" value="ECO:0007669"/>
    <property type="project" value="TreeGrafter"/>
</dbReference>
<dbReference type="SUPFAM" id="SSF52768">
    <property type="entry name" value="Arginase/deacetylase"/>
    <property type="match status" value="1"/>
</dbReference>
<dbReference type="InterPro" id="IPR023801">
    <property type="entry name" value="His_deacetylse_dom"/>
</dbReference>
<dbReference type="Proteomes" id="UP000271098">
    <property type="component" value="Unassembled WGS sequence"/>
</dbReference>
<protein>
    <submittedName>
        <fullName evidence="5">Hist_deacetyl domain-containing protein</fullName>
    </submittedName>
</protein>
<reference evidence="3 4" key="2">
    <citation type="submission" date="2018-11" db="EMBL/GenBank/DDBJ databases">
        <authorList>
            <consortium name="Pathogen Informatics"/>
        </authorList>
    </citation>
    <scope>NUCLEOTIDE SEQUENCE [LARGE SCALE GENOMIC DNA]</scope>
</reference>
<comment type="catalytic activity">
    <reaction evidence="1">
        <text>N(6)-acetyl-L-lysyl-[histone] + H2O = L-lysyl-[histone] + acetate</text>
        <dbReference type="Rhea" id="RHEA:58196"/>
        <dbReference type="Rhea" id="RHEA-COMP:9845"/>
        <dbReference type="Rhea" id="RHEA-COMP:11338"/>
        <dbReference type="ChEBI" id="CHEBI:15377"/>
        <dbReference type="ChEBI" id="CHEBI:29969"/>
        <dbReference type="ChEBI" id="CHEBI:30089"/>
        <dbReference type="ChEBI" id="CHEBI:61930"/>
        <dbReference type="EC" id="3.5.1.98"/>
    </reaction>
</comment>
<organism evidence="5">
    <name type="scientific">Gongylonema pulchrum</name>
    <dbReference type="NCBI Taxonomy" id="637853"/>
    <lineage>
        <taxon>Eukaryota</taxon>
        <taxon>Metazoa</taxon>
        <taxon>Ecdysozoa</taxon>
        <taxon>Nematoda</taxon>
        <taxon>Chromadorea</taxon>
        <taxon>Rhabditida</taxon>
        <taxon>Spirurina</taxon>
        <taxon>Spiruromorpha</taxon>
        <taxon>Spiruroidea</taxon>
        <taxon>Gongylonematidae</taxon>
        <taxon>Gongylonema</taxon>
    </lineage>
</organism>
<dbReference type="EMBL" id="UYRT01109548">
    <property type="protein sequence ID" value="VDN45291.1"/>
    <property type="molecule type" value="Genomic_DNA"/>
</dbReference>
<evidence type="ECO:0000313" key="4">
    <source>
        <dbReference type="Proteomes" id="UP000271098"/>
    </source>
</evidence>
<evidence type="ECO:0000259" key="2">
    <source>
        <dbReference type="Pfam" id="PF00850"/>
    </source>
</evidence>
<proteinExistence type="predicted"/>
<sequence>MTSKRRVCYYFHHDMHNFHYGPRHPMKPQRLAALHSLVVNYGLHKEMLVLSPPRASATEIERFHSKDYVDFLQRVSPRTADQFESVFSQYNIGEDCPIFDGIFDFCSIYTGATLSGKTSSL</sequence>
<keyword evidence="4" id="KW-1185">Reference proteome</keyword>
<evidence type="ECO:0000313" key="5">
    <source>
        <dbReference type="WBParaSite" id="GPUH_0002627501-mRNA-1"/>
    </source>
</evidence>
<dbReference type="OrthoDB" id="1918432at2759"/>
<dbReference type="PRINTS" id="PR01271">
    <property type="entry name" value="HISDACETLASE"/>
</dbReference>
<dbReference type="PANTHER" id="PTHR10625">
    <property type="entry name" value="HISTONE DEACETYLASE HDAC1-RELATED"/>
    <property type="match status" value="1"/>
</dbReference>
<dbReference type="InterPro" id="IPR037138">
    <property type="entry name" value="His_deacetylse_dom_sf"/>
</dbReference>
<accession>A0A183EZ54</accession>
<feature type="domain" description="Histone deacetylase" evidence="2">
    <location>
        <begin position="24"/>
        <end position="116"/>
    </location>
</feature>